<evidence type="ECO:0000313" key="6">
    <source>
        <dbReference type="EMBL" id="QBK88941.1"/>
    </source>
</evidence>
<feature type="domain" description="Helicase ATP-binding" evidence="5">
    <location>
        <begin position="102"/>
        <end position="250"/>
    </location>
</feature>
<dbReference type="InterPro" id="IPR006935">
    <property type="entry name" value="Helicase/UvrB_N"/>
</dbReference>
<protein>
    <submittedName>
        <fullName evidence="6">A18-like helicase</fullName>
    </submittedName>
</protein>
<proteinExistence type="predicted"/>
<sequence>MNKHKTLSKQGYAISKNQISVELLKKLKRELTVKPRVNLNYGVEVESYKIFKEDNDYIYLPKYFGITKFGKPSKTIFNEHKIKMKFNGTLRSKQLPIAKQCLKTIKKTGGGLISLHTGAGKTVIALYLACMLGLKTLVIVHKTFLQNQWYDRIKQFTNARIGIIRQNKIDIKDKDIVIGMLHSISMKDYPEEVFNEFNVLLVDEIHHISSRIFSKSLFKTVCKYTIGLSATPHRADGLTKVINWHIGDIIYDLKRPGSKNVIVKMFDYDTYDPLFVLKKQWRPGNKWVASTVKTISNILKIKDRNKFIVSIIKALCKYTDRKLLVITDRHDHIDILKKSFDKYIKMEEKNNKLDKNEITTSRYTGKQRQCELEFAIDADVIFATYGMASEGLDINGLNTIIFATPKKNIIQSIGRIMRKPLEDCEVKPMIIDINDKISIFQYWGKLRKKYYKKNKYTIDTYVGFNDKCISVKNFLIKRKRFTNDENIKKDYMCYMYGESDYNMAITFKLKDSLDYSYKPNMNKIFNIDTIKDKDIIEKNEIILNNIIMKIEKQKKREIYMIKKYNNIIMKIKNKERLL</sequence>
<reference evidence="6" key="1">
    <citation type="journal article" date="2019" name="MBio">
        <title>Virus Genomes from Deep Sea Sediments Expand the Ocean Megavirome and Support Independent Origins of Viral Gigantism.</title>
        <authorList>
            <person name="Backstrom D."/>
            <person name="Yutin N."/>
            <person name="Jorgensen S.L."/>
            <person name="Dharamshi J."/>
            <person name="Homa F."/>
            <person name="Zaremba-Niedwiedzka K."/>
            <person name="Spang A."/>
            <person name="Wolf Y.I."/>
            <person name="Koonin E.V."/>
            <person name="Ettema T.J."/>
        </authorList>
    </citation>
    <scope>NUCLEOTIDE SEQUENCE</scope>
</reference>
<name>A0A481Z1A6_9VIRU</name>
<dbReference type="InterPro" id="IPR014001">
    <property type="entry name" value="Helicase_ATP-bd"/>
</dbReference>
<dbReference type="SUPFAM" id="SSF52540">
    <property type="entry name" value="P-loop containing nucleoside triphosphate hydrolases"/>
    <property type="match status" value="2"/>
</dbReference>
<dbReference type="Pfam" id="PF00271">
    <property type="entry name" value="Helicase_C"/>
    <property type="match status" value="1"/>
</dbReference>
<evidence type="ECO:0000256" key="4">
    <source>
        <dbReference type="ARBA" id="ARBA00022840"/>
    </source>
</evidence>
<organism evidence="6">
    <name type="scientific">Mimivirus LCMiAC02</name>
    <dbReference type="NCBI Taxonomy" id="2506609"/>
    <lineage>
        <taxon>Viruses</taxon>
        <taxon>Varidnaviria</taxon>
        <taxon>Bamfordvirae</taxon>
        <taxon>Nucleocytoviricota</taxon>
        <taxon>Megaviricetes</taxon>
        <taxon>Imitervirales</taxon>
        <taxon>Mimiviridae</taxon>
        <taxon>Klosneuvirinae</taxon>
    </lineage>
</organism>
<keyword evidence="2" id="KW-0378">Hydrolase</keyword>
<evidence type="ECO:0000256" key="2">
    <source>
        <dbReference type="ARBA" id="ARBA00022801"/>
    </source>
</evidence>
<dbReference type="PANTHER" id="PTHR47396">
    <property type="entry name" value="TYPE I RESTRICTION ENZYME ECOKI R PROTEIN"/>
    <property type="match status" value="1"/>
</dbReference>
<dbReference type="Gene3D" id="3.40.50.300">
    <property type="entry name" value="P-loop containing nucleotide triphosphate hydrolases"/>
    <property type="match status" value="2"/>
</dbReference>
<dbReference type="InterPro" id="IPR050742">
    <property type="entry name" value="Helicase_Restrict-Modif_Enz"/>
</dbReference>
<accession>A0A481Z1A6</accession>
<dbReference type="GO" id="GO:0016787">
    <property type="term" value="F:hydrolase activity"/>
    <property type="evidence" value="ECO:0007669"/>
    <property type="project" value="UniProtKB-KW"/>
</dbReference>
<dbReference type="Pfam" id="PF04851">
    <property type="entry name" value="ResIII"/>
    <property type="match status" value="1"/>
</dbReference>
<dbReference type="CDD" id="cd18785">
    <property type="entry name" value="SF2_C"/>
    <property type="match status" value="1"/>
</dbReference>
<gene>
    <name evidence="6" type="ORF">LCMiAC02_00340</name>
</gene>
<evidence type="ECO:0000256" key="3">
    <source>
        <dbReference type="ARBA" id="ARBA00022806"/>
    </source>
</evidence>
<dbReference type="CDD" id="cd17926">
    <property type="entry name" value="DEXHc_RE"/>
    <property type="match status" value="1"/>
</dbReference>
<dbReference type="SMART" id="SM00487">
    <property type="entry name" value="DEXDc"/>
    <property type="match status" value="1"/>
</dbReference>
<keyword evidence="1" id="KW-0547">Nucleotide-binding</keyword>
<dbReference type="InterPro" id="IPR027417">
    <property type="entry name" value="P-loop_NTPase"/>
</dbReference>
<evidence type="ECO:0000259" key="5">
    <source>
        <dbReference type="PROSITE" id="PS51192"/>
    </source>
</evidence>
<dbReference type="PANTHER" id="PTHR47396:SF1">
    <property type="entry name" value="ATP-DEPENDENT HELICASE IRC3-RELATED"/>
    <property type="match status" value="1"/>
</dbReference>
<dbReference type="PROSITE" id="PS51192">
    <property type="entry name" value="HELICASE_ATP_BIND_1"/>
    <property type="match status" value="1"/>
</dbReference>
<keyword evidence="4" id="KW-0067">ATP-binding</keyword>
<evidence type="ECO:0000256" key="1">
    <source>
        <dbReference type="ARBA" id="ARBA00022741"/>
    </source>
</evidence>
<keyword evidence="3 6" id="KW-0347">Helicase</keyword>
<dbReference type="GO" id="GO:0004386">
    <property type="term" value="F:helicase activity"/>
    <property type="evidence" value="ECO:0007669"/>
    <property type="project" value="UniProtKB-KW"/>
</dbReference>
<dbReference type="GO" id="GO:0003677">
    <property type="term" value="F:DNA binding"/>
    <property type="evidence" value="ECO:0007669"/>
    <property type="project" value="InterPro"/>
</dbReference>
<dbReference type="EMBL" id="MK500406">
    <property type="protein sequence ID" value="QBK88941.1"/>
    <property type="molecule type" value="Genomic_DNA"/>
</dbReference>
<dbReference type="InterPro" id="IPR001650">
    <property type="entry name" value="Helicase_C-like"/>
</dbReference>
<dbReference type="GO" id="GO:0005524">
    <property type="term" value="F:ATP binding"/>
    <property type="evidence" value="ECO:0007669"/>
    <property type="project" value="UniProtKB-KW"/>
</dbReference>